<evidence type="ECO:0000256" key="4">
    <source>
        <dbReference type="ARBA" id="ARBA00022747"/>
    </source>
</evidence>
<evidence type="ECO:0000256" key="3">
    <source>
        <dbReference type="ARBA" id="ARBA00022691"/>
    </source>
</evidence>
<keyword evidence="1 6" id="KW-0489">Methyltransferase</keyword>
<dbReference type="InterPro" id="IPR018117">
    <property type="entry name" value="C5_DNA_meth_AS"/>
</dbReference>
<dbReference type="HOGENOM" id="CLU_006958_1_0_10"/>
<keyword evidence="4" id="KW-0680">Restriction system</keyword>
<evidence type="ECO:0000256" key="8">
    <source>
        <dbReference type="RuleBase" id="RU000417"/>
    </source>
</evidence>
<dbReference type="PANTHER" id="PTHR46098:SF1">
    <property type="entry name" value="TRNA (CYTOSINE(38)-C(5))-METHYLTRANSFERASE"/>
    <property type="match status" value="1"/>
</dbReference>
<comment type="caution">
    <text evidence="9">The sequence shown here is derived from an EMBL/GenBank/DDBJ whole genome shotgun (WGS) entry which is preliminary data.</text>
</comment>
<feature type="active site" evidence="6">
    <location>
        <position position="99"/>
    </location>
</feature>
<dbReference type="PANTHER" id="PTHR46098">
    <property type="entry name" value="TRNA (CYTOSINE(38)-C(5))-METHYLTRANSFERASE"/>
    <property type="match status" value="1"/>
</dbReference>
<dbReference type="PROSITE" id="PS51679">
    <property type="entry name" value="SAM_MT_C5"/>
    <property type="match status" value="1"/>
</dbReference>
<dbReference type="Proteomes" id="UP000016496">
    <property type="component" value="Unassembled WGS sequence"/>
</dbReference>
<evidence type="ECO:0000256" key="6">
    <source>
        <dbReference type="PROSITE-ProRule" id="PRU01016"/>
    </source>
</evidence>
<keyword evidence="2 6" id="KW-0808">Transferase</keyword>
<gene>
    <name evidence="9" type="ORF">HMPREF1981_02026</name>
</gene>
<dbReference type="InterPro" id="IPR001525">
    <property type="entry name" value="C5_MeTfrase"/>
</dbReference>
<organism evidence="9 10">
    <name type="scientific">Bacteroides pyogenes F0041</name>
    <dbReference type="NCBI Taxonomy" id="1321819"/>
    <lineage>
        <taxon>Bacteria</taxon>
        <taxon>Pseudomonadati</taxon>
        <taxon>Bacteroidota</taxon>
        <taxon>Bacteroidia</taxon>
        <taxon>Bacteroidales</taxon>
        <taxon>Bacteroidaceae</taxon>
        <taxon>Bacteroides</taxon>
    </lineage>
</organism>
<sequence length="357" mass="41265">MNKKHKYNYRWTLADANFSKDKGKVFSCFACGGGSTMGYKLAGFDVIGCNEIDHRMMYTYCQNHDPRFPFLEPIQEFKKREDLPDELYNLDILDGSPPCSTFSMAGSREEAWGKMKHFREGQAEQVLDTLFFDFIDLAEKLQPKVVVAENVKGLLIGEAKDYVRRIYEAFDNAGYYCQHWLLDGQDMGLPQRRERVFFICLRKDLAEPFLYQASLFEQLPFFHLEFNEPMIPFGEVVDYSGREVTSKVVRKLWEHREFGDVNQGDANMRLYGKGSNFNQSYVYLDKICPTLASKETCLVLFDQPRFLGQSEVCCISSFPQDYNFAGQSSHYVCGMSVPPIMMAQIASQIHEQWLSKI</sequence>
<evidence type="ECO:0000256" key="5">
    <source>
        <dbReference type="ARBA" id="ARBA00047422"/>
    </source>
</evidence>
<dbReference type="EC" id="2.1.1.37" evidence="8"/>
<dbReference type="NCBIfam" id="TIGR00675">
    <property type="entry name" value="dcm"/>
    <property type="match status" value="1"/>
</dbReference>
<reference evidence="9 10" key="1">
    <citation type="submission" date="2013-08" db="EMBL/GenBank/DDBJ databases">
        <authorList>
            <person name="Weinstock G."/>
            <person name="Sodergren E."/>
            <person name="Wylie T."/>
            <person name="Fulton L."/>
            <person name="Fulton R."/>
            <person name="Fronick C."/>
            <person name="O'Laughlin M."/>
            <person name="Godfrey J."/>
            <person name="Miner T."/>
            <person name="Herter B."/>
            <person name="Appelbaum E."/>
            <person name="Cordes M."/>
            <person name="Lek S."/>
            <person name="Wollam A."/>
            <person name="Pepin K.H."/>
            <person name="Palsikar V.B."/>
            <person name="Mitreva M."/>
            <person name="Wilson R.K."/>
        </authorList>
    </citation>
    <scope>NUCLEOTIDE SEQUENCE [LARGE SCALE GENOMIC DNA]</scope>
    <source>
        <strain evidence="9 10">F0041</strain>
    </source>
</reference>
<dbReference type="RefSeq" id="WP_021645524.1">
    <property type="nucleotide sequence ID" value="NZ_KE993110.1"/>
</dbReference>
<dbReference type="AlphaFoldDB" id="U2C3U3"/>
<evidence type="ECO:0000256" key="1">
    <source>
        <dbReference type="ARBA" id="ARBA00022603"/>
    </source>
</evidence>
<dbReference type="PATRIC" id="fig|1321819.3.peg.1866"/>
<proteinExistence type="inferred from homology"/>
<dbReference type="PROSITE" id="PS00094">
    <property type="entry name" value="C5_MTASE_1"/>
    <property type="match status" value="1"/>
</dbReference>
<dbReference type="EMBL" id="AWSV01000108">
    <property type="protein sequence ID" value="ERI85139.1"/>
    <property type="molecule type" value="Genomic_DNA"/>
</dbReference>
<dbReference type="Pfam" id="PF00145">
    <property type="entry name" value="DNA_methylase"/>
    <property type="match status" value="1"/>
</dbReference>
<comment type="similarity">
    <text evidence="6 7">Belongs to the class I-like SAM-binding methyltransferase superfamily. C5-methyltransferase family.</text>
</comment>
<dbReference type="GO" id="GO:0009307">
    <property type="term" value="P:DNA restriction-modification system"/>
    <property type="evidence" value="ECO:0007669"/>
    <property type="project" value="UniProtKB-KW"/>
</dbReference>
<dbReference type="SUPFAM" id="SSF53335">
    <property type="entry name" value="S-adenosyl-L-methionine-dependent methyltransferases"/>
    <property type="match status" value="1"/>
</dbReference>
<protein>
    <recommendedName>
        <fullName evidence="8">Cytosine-specific methyltransferase</fullName>
        <ecNumber evidence="8">2.1.1.37</ecNumber>
    </recommendedName>
</protein>
<dbReference type="PRINTS" id="PR00105">
    <property type="entry name" value="C5METTRFRASE"/>
</dbReference>
<dbReference type="Gene3D" id="3.90.120.10">
    <property type="entry name" value="DNA Methylase, subunit A, domain 2"/>
    <property type="match status" value="1"/>
</dbReference>
<comment type="catalytic activity">
    <reaction evidence="5 8">
        <text>a 2'-deoxycytidine in DNA + S-adenosyl-L-methionine = a 5-methyl-2'-deoxycytidine in DNA + S-adenosyl-L-homocysteine + H(+)</text>
        <dbReference type="Rhea" id="RHEA:13681"/>
        <dbReference type="Rhea" id="RHEA-COMP:11369"/>
        <dbReference type="Rhea" id="RHEA-COMP:11370"/>
        <dbReference type="ChEBI" id="CHEBI:15378"/>
        <dbReference type="ChEBI" id="CHEBI:57856"/>
        <dbReference type="ChEBI" id="CHEBI:59789"/>
        <dbReference type="ChEBI" id="CHEBI:85452"/>
        <dbReference type="ChEBI" id="CHEBI:85454"/>
        <dbReference type="EC" id="2.1.1.37"/>
    </reaction>
</comment>
<dbReference type="GO" id="GO:0003886">
    <property type="term" value="F:DNA (cytosine-5-)-methyltransferase activity"/>
    <property type="evidence" value="ECO:0007669"/>
    <property type="project" value="UniProtKB-EC"/>
</dbReference>
<dbReference type="InterPro" id="IPR029063">
    <property type="entry name" value="SAM-dependent_MTases_sf"/>
</dbReference>
<dbReference type="InterPro" id="IPR050750">
    <property type="entry name" value="C5-MTase"/>
</dbReference>
<evidence type="ECO:0000256" key="7">
    <source>
        <dbReference type="RuleBase" id="RU000416"/>
    </source>
</evidence>
<evidence type="ECO:0000313" key="9">
    <source>
        <dbReference type="EMBL" id="ERI85139.1"/>
    </source>
</evidence>
<keyword evidence="3 6" id="KW-0949">S-adenosyl-L-methionine</keyword>
<evidence type="ECO:0000313" key="10">
    <source>
        <dbReference type="Proteomes" id="UP000016496"/>
    </source>
</evidence>
<accession>U2C3U3</accession>
<dbReference type="Gene3D" id="3.40.50.150">
    <property type="entry name" value="Vaccinia Virus protein VP39"/>
    <property type="match status" value="1"/>
</dbReference>
<dbReference type="GO" id="GO:0032259">
    <property type="term" value="P:methylation"/>
    <property type="evidence" value="ECO:0007669"/>
    <property type="project" value="UniProtKB-KW"/>
</dbReference>
<name>U2C3U3_9BACE</name>
<dbReference type="OrthoDB" id="32195at2"/>
<evidence type="ECO:0000256" key="2">
    <source>
        <dbReference type="ARBA" id="ARBA00022679"/>
    </source>
</evidence>